<dbReference type="PANTHER" id="PTHR13774">
    <property type="entry name" value="PHENAZINE BIOSYNTHESIS PROTEIN"/>
    <property type="match status" value="1"/>
</dbReference>
<dbReference type="PIRSF" id="PIRSF016184">
    <property type="entry name" value="PhzC_PhzF"/>
    <property type="match status" value="1"/>
</dbReference>
<dbReference type="InterPro" id="IPR003719">
    <property type="entry name" value="Phenazine_PhzF-like"/>
</dbReference>
<sequence length="336" mass="35307">MRSYIDGEADRGSAGRRQPLNRADALSRPGNRGICSPVPSNVATSADPTAHVLHYAAFTTDPAGGNMAGVVLDAAGLDEPAMLAVAAEVGHPETAFLSAAPEHPAETGRTFTVRYFSPKMEVPFCGHATVASAVALAERIGPGGLVFETQAGTVPVEVTADDDGVLWATLTSVEPYVEPVGDLDVARALDALKWRFDELDPELPPRIAFAGSRHLVLAAATRERLADLDYDFSGLAQYMTDRDLITLQLVWRESADVFQVRDPFPVGGIVEDPATGAAAAAFGAYLRDLGEAGPAAALTLHQGADMGRPGLLRVELRDGDTRVRVSGAAVRAPAEG</sequence>
<evidence type="ECO:0000256" key="1">
    <source>
        <dbReference type="ARBA" id="ARBA00008270"/>
    </source>
</evidence>
<dbReference type="Proteomes" id="UP000653231">
    <property type="component" value="Unassembled WGS sequence"/>
</dbReference>
<dbReference type="Gene3D" id="3.10.310.10">
    <property type="entry name" value="Diaminopimelate Epimerase, Chain A, domain 1"/>
    <property type="match status" value="2"/>
</dbReference>
<reference evidence="4 5" key="1">
    <citation type="submission" date="2020-09" db="EMBL/GenBank/DDBJ databases">
        <title>Actinomycete isolated from the Camponotus japonicus Mayr.</title>
        <authorList>
            <person name="Gong X."/>
        </authorList>
    </citation>
    <scope>NUCLEOTIDE SEQUENCE [LARGE SCALE GENOMIC DNA]</scope>
    <source>
        <strain evidence="4 5">2C-HV3</strain>
    </source>
</reference>
<evidence type="ECO:0000256" key="2">
    <source>
        <dbReference type="ARBA" id="ARBA00023235"/>
    </source>
</evidence>
<name>A0ABR8LA51_9ACTN</name>
<dbReference type="EMBL" id="JACXRZ010000024">
    <property type="protein sequence ID" value="MBD3146877.1"/>
    <property type="molecule type" value="Genomic_DNA"/>
</dbReference>
<proteinExistence type="inferred from homology"/>
<feature type="region of interest" description="Disordered" evidence="3">
    <location>
        <begin position="1"/>
        <end position="33"/>
    </location>
</feature>
<dbReference type="SUPFAM" id="SSF54506">
    <property type="entry name" value="Diaminopimelate epimerase-like"/>
    <property type="match status" value="1"/>
</dbReference>
<comment type="similarity">
    <text evidence="1">Belongs to the PhzF family.</text>
</comment>
<keyword evidence="5" id="KW-1185">Reference proteome</keyword>
<evidence type="ECO:0000256" key="3">
    <source>
        <dbReference type="SAM" id="MobiDB-lite"/>
    </source>
</evidence>
<dbReference type="Pfam" id="PF02567">
    <property type="entry name" value="PhzC-PhzF"/>
    <property type="match status" value="1"/>
</dbReference>
<evidence type="ECO:0000313" key="4">
    <source>
        <dbReference type="EMBL" id="MBD3146877.1"/>
    </source>
</evidence>
<dbReference type="GO" id="GO:0016853">
    <property type="term" value="F:isomerase activity"/>
    <property type="evidence" value="ECO:0007669"/>
    <property type="project" value="UniProtKB-KW"/>
</dbReference>
<dbReference type="NCBIfam" id="TIGR00654">
    <property type="entry name" value="PhzF_family"/>
    <property type="match status" value="1"/>
</dbReference>
<dbReference type="PANTHER" id="PTHR13774:SF39">
    <property type="entry name" value="BIOSYNTHESIS PROTEIN, PUTATIVE-RELATED"/>
    <property type="match status" value="1"/>
</dbReference>
<organism evidence="4 5">
    <name type="scientific">Microbispora bryophytorum subsp. camponoti</name>
    <dbReference type="NCBI Taxonomy" id="1677852"/>
    <lineage>
        <taxon>Bacteria</taxon>
        <taxon>Bacillati</taxon>
        <taxon>Actinomycetota</taxon>
        <taxon>Actinomycetes</taxon>
        <taxon>Streptosporangiales</taxon>
        <taxon>Streptosporangiaceae</taxon>
        <taxon>Microbispora</taxon>
    </lineage>
</organism>
<evidence type="ECO:0000313" key="5">
    <source>
        <dbReference type="Proteomes" id="UP000653231"/>
    </source>
</evidence>
<comment type="caution">
    <text evidence="4">The sequence shown here is derived from an EMBL/GenBank/DDBJ whole genome shotgun (WGS) entry which is preliminary data.</text>
</comment>
<gene>
    <name evidence="4" type="ORF">IEQ31_27320</name>
</gene>
<protein>
    <submittedName>
        <fullName evidence="4">PhzF family phenazine biosynthesis isomerase</fullName>
    </submittedName>
</protein>
<keyword evidence="2 4" id="KW-0413">Isomerase</keyword>
<accession>A0ABR8LA51</accession>